<evidence type="ECO:0000256" key="1">
    <source>
        <dbReference type="ARBA" id="ARBA00023242"/>
    </source>
</evidence>
<dbReference type="OrthoDB" id="1938591at2759"/>
<dbReference type="EMBL" id="WOCE01000017">
    <property type="protein sequence ID" value="KAE9595502.1"/>
    <property type="molecule type" value="Genomic_DNA"/>
</dbReference>
<feature type="domain" description="ARID" evidence="3">
    <location>
        <begin position="22"/>
        <end position="113"/>
    </location>
</feature>
<proteinExistence type="predicted"/>
<dbReference type="CDD" id="cd00167">
    <property type="entry name" value="SANT"/>
    <property type="match status" value="1"/>
</dbReference>
<dbReference type="InterPro" id="IPR036431">
    <property type="entry name" value="ARID_dom_sf"/>
</dbReference>
<dbReference type="InterPro" id="IPR000949">
    <property type="entry name" value="ELM2_dom"/>
</dbReference>
<evidence type="ECO:0000256" key="2">
    <source>
        <dbReference type="SAM" id="MobiDB-lite"/>
    </source>
</evidence>
<organism evidence="4 5">
    <name type="scientific">Lupinus albus</name>
    <name type="common">White lupine</name>
    <name type="synonym">Lupinus termis</name>
    <dbReference type="NCBI Taxonomy" id="3870"/>
    <lineage>
        <taxon>Eukaryota</taxon>
        <taxon>Viridiplantae</taxon>
        <taxon>Streptophyta</taxon>
        <taxon>Embryophyta</taxon>
        <taxon>Tracheophyta</taxon>
        <taxon>Spermatophyta</taxon>
        <taxon>Magnoliopsida</taxon>
        <taxon>eudicotyledons</taxon>
        <taxon>Gunneridae</taxon>
        <taxon>Pentapetalae</taxon>
        <taxon>rosids</taxon>
        <taxon>fabids</taxon>
        <taxon>Fabales</taxon>
        <taxon>Fabaceae</taxon>
        <taxon>Papilionoideae</taxon>
        <taxon>50 kb inversion clade</taxon>
        <taxon>genistoids sensu lato</taxon>
        <taxon>core genistoids</taxon>
        <taxon>Genisteae</taxon>
        <taxon>Lupinus</taxon>
    </lineage>
</organism>
<evidence type="ECO:0000259" key="3">
    <source>
        <dbReference type="PROSITE" id="PS51011"/>
    </source>
</evidence>
<dbReference type="Gene3D" id="1.10.150.60">
    <property type="entry name" value="ARID DNA-binding domain"/>
    <property type="match status" value="1"/>
</dbReference>
<feature type="compositionally biased region" description="Low complexity" evidence="2">
    <location>
        <begin position="367"/>
        <end position="377"/>
    </location>
</feature>
<dbReference type="SMART" id="SM00501">
    <property type="entry name" value="BRIGHT"/>
    <property type="match status" value="1"/>
</dbReference>
<dbReference type="PANTHER" id="PTHR46410">
    <property type="entry name" value="AT-RICH INTERACTIVE DOMAIN-CONTAINING PROTEIN 2"/>
    <property type="match status" value="1"/>
</dbReference>
<evidence type="ECO:0000313" key="4">
    <source>
        <dbReference type="EMBL" id="KAE9595502.1"/>
    </source>
</evidence>
<keyword evidence="1" id="KW-0539">Nucleus</keyword>
<dbReference type="InterPro" id="IPR001606">
    <property type="entry name" value="ARID_dom"/>
</dbReference>
<dbReference type="PROSITE" id="PS51011">
    <property type="entry name" value="ARID"/>
    <property type="match status" value="1"/>
</dbReference>
<dbReference type="GO" id="GO:0003677">
    <property type="term" value="F:DNA binding"/>
    <property type="evidence" value="ECO:0007669"/>
    <property type="project" value="InterPro"/>
</dbReference>
<feature type="region of interest" description="Disordered" evidence="2">
    <location>
        <begin position="367"/>
        <end position="417"/>
    </location>
</feature>
<dbReference type="InterPro" id="IPR001005">
    <property type="entry name" value="SANT/Myb"/>
</dbReference>
<evidence type="ECO:0000313" key="5">
    <source>
        <dbReference type="Proteomes" id="UP000447434"/>
    </source>
</evidence>
<sequence>MTGDGDGVIVESVGGVVQASYYKIRCRFEELLCRLWGEICVCSKSLPPMLGDGSNVDLYKLFMVVKGKGGYDVVCESKLWDLVAEESGLGSSVGSSVKLVYCKYLGALDAWLKKVADSKVAECGLVDDRDKFGKQLMELQAEVKGLFLDYGDKKCVEKLKGEFDGKGKDGRKLCVKKGVRKGRNRDVEMMDCVMNEHSDGMTVTGEVDGGKLSAKLEFGVHVSDGENSTVGLVSGGEKSDVEDGGLMLDICGGNGVSSGHKRKRKSMPSLLSWVTSIAKNPGHPAVGSLPDKSKWKSNNNNQEAWKQVLSFREAVFYKRHFDSSIEQQNWRNQRMHPFMYDDHSGGSYNLRERLRCDQRLLLAKAKAAAQSSSGSSRGSRDLDRTPSPHTRDRVEKQLVDSGIDGCPEVRTPVGPSHQAKVPEWTCITSESDSKWLGTQIWPSQKGNSRILIERDPIGKGRQDTCGCSVPGSVECVRFHIAEKRGRVRLELGGAFYLWNFDKIGEEVKDLWTEEEEKRFKDVVGPDPLPEGYYFWDHIFRSFPKKSRADLVSYYFNVFLLQRRAYQNRHTPEDIDSDDDEAEDGLRNVFGHQTQKSGRSILTPKKSATRRKK</sequence>
<gene>
    <name evidence="4" type="ORF">Lalb_Chr17g0339461</name>
</gene>
<dbReference type="Pfam" id="PF01388">
    <property type="entry name" value="ARID"/>
    <property type="match status" value="1"/>
</dbReference>
<protein>
    <submittedName>
        <fullName evidence="4">Putative transcription factor &amp; chromatin remodeling ARID family</fullName>
    </submittedName>
</protein>
<feature type="compositionally biased region" description="Basic and acidic residues" evidence="2">
    <location>
        <begin position="378"/>
        <end position="398"/>
    </location>
</feature>
<dbReference type="SMART" id="SM01189">
    <property type="entry name" value="ELM2"/>
    <property type="match status" value="1"/>
</dbReference>
<accession>A0A6A4P1N7</accession>
<feature type="compositionally biased region" description="Polar residues" evidence="2">
    <location>
        <begin position="590"/>
        <end position="599"/>
    </location>
</feature>
<dbReference type="SMART" id="SM01014">
    <property type="entry name" value="ARID"/>
    <property type="match status" value="1"/>
</dbReference>
<dbReference type="PANTHER" id="PTHR46410:SF1">
    <property type="entry name" value="AT-RICH INTERACTIVE DOMAIN-CONTAINING PROTEIN 1"/>
    <property type="match status" value="1"/>
</dbReference>
<dbReference type="Proteomes" id="UP000447434">
    <property type="component" value="Chromosome 17"/>
</dbReference>
<name>A0A6A4P1N7_LUPAL</name>
<dbReference type="CDD" id="cd16100">
    <property type="entry name" value="ARID"/>
    <property type="match status" value="1"/>
</dbReference>
<comment type="caution">
    <text evidence="4">The sequence shown here is derived from an EMBL/GenBank/DDBJ whole genome shotgun (WGS) entry which is preliminary data.</text>
</comment>
<dbReference type="AlphaFoldDB" id="A0A6A4P1N7"/>
<reference evidence="5" key="1">
    <citation type="journal article" date="2020" name="Nat. Commun.">
        <title>Genome sequence of the cluster root forming white lupin.</title>
        <authorList>
            <person name="Hufnagel B."/>
            <person name="Marques A."/>
            <person name="Soriano A."/>
            <person name="Marques L."/>
            <person name="Divol F."/>
            <person name="Doumas P."/>
            <person name="Sallet E."/>
            <person name="Mancinotti D."/>
            <person name="Carrere S."/>
            <person name="Marande W."/>
            <person name="Arribat S."/>
            <person name="Keller J."/>
            <person name="Huneau C."/>
            <person name="Blein T."/>
            <person name="Aime D."/>
            <person name="Laguerre M."/>
            <person name="Taylor J."/>
            <person name="Schubert V."/>
            <person name="Nelson M."/>
            <person name="Geu-Flores F."/>
            <person name="Crespi M."/>
            <person name="Gallardo-Guerrero K."/>
            <person name="Delaux P.-M."/>
            <person name="Salse J."/>
            <person name="Berges H."/>
            <person name="Guyot R."/>
            <person name="Gouzy J."/>
            <person name="Peret B."/>
        </authorList>
    </citation>
    <scope>NUCLEOTIDE SEQUENCE [LARGE SCALE GENOMIC DNA]</scope>
    <source>
        <strain evidence="5">cv. Amiga</strain>
    </source>
</reference>
<keyword evidence="5" id="KW-1185">Reference proteome</keyword>
<feature type="compositionally biased region" description="Acidic residues" evidence="2">
    <location>
        <begin position="573"/>
        <end position="582"/>
    </location>
</feature>
<dbReference type="SUPFAM" id="SSF46774">
    <property type="entry name" value="ARID-like"/>
    <property type="match status" value="1"/>
</dbReference>
<feature type="region of interest" description="Disordered" evidence="2">
    <location>
        <begin position="569"/>
        <end position="612"/>
    </location>
</feature>